<accession>A0AAV4S9T7</accession>
<gene>
    <name evidence="1" type="ORF">CDAR_6601</name>
</gene>
<evidence type="ECO:0000313" key="1">
    <source>
        <dbReference type="EMBL" id="GIY29112.1"/>
    </source>
</evidence>
<dbReference type="Proteomes" id="UP001054837">
    <property type="component" value="Unassembled WGS sequence"/>
</dbReference>
<reference evidence="1 2" key="1">
    <citation type="submission" date="2021-06" db="EMBL/GenBank/DDBJ databases">
        <title>Caerostris darwini draft genome.</title>
        <authorList>
            <person name="Kono N."/>
            <person name="Arakawa K."/>
        </authorList>
    </citation>
    <scope>NUCLEOTIDE SEQUENCE [LARGE SCALE GENOMIC DNA]</scope>
</reference>
<name>A0AAV4S9T7_9ARAC</name>
<sequence>MTLCKGNSSRLQARLTNKSIICFGPRGNYWLHLLLYSFSVGWWSFAFHVESPCKKCATIRCILPDNQQQKKNFPSTYRRKDNECSEPAVEKYRMQSAKPIICLPAQIYK</sequence>
<comment type="caution">
    <text evidence="1">The sequence shown here is derived from an EMBL/GenBank/DDBJ whole genome shotgun (WGS) entry which is preliminary data.</text>
</comment>
<protein>
    <submittedName>
        <fullName evidence="1">Uncharacterized protein</fullName>
    </submittedName>
</protein>
<organism evidence="1 2">
    <name type="scientific">Caerostris darwini</name>
    <dbReference type="NCBI Taxonomy" id="1538125"/>
    <lineage>
        <taxon>Eukaryota</taxon>
        <taxon>Metazoa</taxon>
        <taxon>Ecdysozoa</taxon>
        <taxon>Arthropoda</taxon>
        <taxon>Chelicerata</taxon>
        <taxon>Arachnida</taxon>
        <taxon>Araneae</taxon>
        <taxon>Araneomorphae</taxon>
        <taxon>Entelegynae</taxon>
        <taxon>Araneoidea</taxon>
        <taxon>Araneidae</taxon>
        <taxon>Caerostris</taxon>
    </lineage>
</organism>
<proteinExistence type="predicted"/>
<keyword evidence="2" id="KW-1185">Reference proteome</keyword>
<dbReference type="AlphaFoldDB" id="A0AAV4S9T7"/>
<evidence type="ECO:0000313" key="2">
    <source>
        <dbReference type="Proteomes" id="UP001054837"/>
    </source>
</evidence>
<dbReference type="EMBL" id="BPLQ01007275">
    <property type="protein sequence ID" value="GIY29112.1"/>
    <property type="molecule type" value="Genomic_DNA"/>
</dbReference>